<dbReference type="InterPro" id="IPR050961">
    <property type="entry name" value="BolA/IbaG_stress_morph_reg"/>
</dbReference>
<dbReference type="EMBL" id="LR217692">
    <property type="protein sequence ID" value="VFP77876.1"/>
    <property type="molecule type" value="Genomic_DNA"/>
</dbReference>
<proteinExistence type="inferred from homology"/>
<dbReference type="GO" id="GO:0003677">
    <property type="term" value="F:DNA binding"/>
    <property type="evidence" value="ECO:0007669"/>
    <property type="project" value="UniProtKB-KW"/>
</dbReference>
<organism evidence="3 4">
    <name type="scientific">Buchnera aphidicola</name>
    <name type="common">Cinara cf. splendens/pseudotsugae 3390</name>
    <dbReference type="NCBI Taxonomy" id="2518980"/>
    <lineage>
        <taxon>Bacteria</taxon>
        <taxon>Pseudomonadati</taxon>
        <taxon>Pseudomonadota</taxon>
        <taxon>Gammaproteobacteria</taxon>
        <taxon>Enterobacterales</taxon>
        <taxon>Erwiniaceae</taxon>
        <taxon>Buchnera</taxon>
    </lineage>
</organism>
<evidence type="ECO:0000313" key="3">
    <source>
        <dbReference type="EMBL" id="VFP77876.1"/>
    </source>
</evidence>
<dbReference type="AlphaFoldDB" id="A0A451CXK6"/>
<comment type="similarity">
    <text evidence="1 2">Belongs to the BolA/IbaG family.</text>
</comment>
<evidence type="ECO:0000256" key="1">
    <source>
        <dbReference type="ARBA" id="ARBA00005578"/>
    </source>
</evidence>
<evidence type="ECO:0000256" key="2">
    <source>
        <dbReference type="RuleBase" id="RU003860"/>
    </source>
</evidence>
<reference evidence="3 4" key="1">
    <citation type="submission" date="2019-02" db="EMBL/GenBank/DDBJ databases">
        <authorList>
            <person name="Manzano-Marin A."/>
            <person name="Manzano-Marin A."/>
        </authorList>
    </citation>
    <scope>NUCLEOTIDE SEQUENCE [LARGE SCALE GENOMIC DNA]</scope>
    <source>
        <strain evidence="3 4">BuCisplendens/pseudotsugae</strain>
    </source>
</reference>
<dbReference type="PANTHER" id="PTHR46229:SF2">
    <property type="entry name" value="BOLA-LIKE PROTEIN 1"/>
    <property type="match status" value="1"/>
</dbReference>
<dbReference type="RefSeq" id="WP_154060892.1">
    <property type="nucleotide sequence ID" value="NZ_LR217692.1"/>
</dbReference>
<name>A0A451CXK6_9GAMM</name>
<dbReference type="PANTHER" id="PTHR46229">
    <property type="entry name" value="BOLA TRANSCRIPTION REGULATOR"/>
    <property type="match status" value="1"/>
</dbReference>
<keyword evidence="3" id="KW-0238">DNA-binding</keyword>
<dbReference type="InterPro" id="IPR036065">
    <property type="entry name" value="BolA-like_sf"/>
</dbReference>
<dbReference type="Pfam" id="PF01722">
    <property type="entry name" value="BolA"/>
    <property type="match status" value="1"/>
</dbReference>
<dbReference type="Proteomes" id="UP000294466">
    <property type="component" value="Chromosome"/>
</dbReference>
<protein>
    <submittedName>
        <fullName evidence="3">DNA-binding transcriptional regulator BolA</fullName>
    </submittedName>
</protein>
<dbReference type="OrthoDB" id="9801469at2"/>
<evidence type="ECO:0000313" key="4">
    <source>
        <dbReference type="Proteomes" id="UP000294466"/>
    </source>
</evidence>
<dbReference type="SUPFAM" id="SSF82657">
    <property type="entry name" value="BolA-like"/>
    <property type="match status" value="1"/>
</dbReference>
<dbReference type="PIRSF" id="PIRSF003113">
    <property type="entry name" value="BolA"/>
    <property type="match status" value="1"/>
</dbReference>
<dbReference type="InterPro" id="IPR002634">
    <property type="entry name" value="BolA"/>
</dbReference>
<gene>
    <name evidence="3" type="primary">bolA</name>
    <name evidence="3" type="ORF">BUCISPPS3390_304</name>
</gene>
<accession>A0A451CXK6</accession>
<dbReference type="Gene3D" id="3.30.300.90">
    <property type="entry name" value="BolA-like"/>
    <property type="match status" value="1"/>
</dbReference>
<sequence>MKKIIKKKIKSTLNILYLKVSNVSNIHKNQKKNLKHFFIVVSAYEFNKLSLYSQHSIVYKILFKYIPQKIYAIQLHTYTTYQWEKIKNPVFLLTPCIYQKKKG</sequence>